<proteinExistence type="predicted"/>
<evidence type="ECO:0008006" key="4">
    <source>
        <dbReference type="Google" id="ProtNLM"/>
    </source>
</evidence>
<sequence>MMNKFNLISLLGGSSIIKSSLSALFVICSYADSLLAQNSFPTASNTYVKIDGGGIDLLSPNRTGGWARGLTYFIHGQPNDRVLGLGMYGVGESADLFYLAYGTSPWQSRLGLYILPNGSIGIGTTAPQEKLSVNGNIRAREVKVEMGNWPDYVFKKGYDLMSLAELESYINTHGHLPGIPSAKDVEADGIGLAEMNRKLLEKVEELTLYILEQQREINQLKEKD</sequence>
<keyword evidence="3" id="KW-1185">Reference proteome</keyword>
<evidence type="ECO:0000256" key="1">
    <source>
        <dbReference type="SAM" id="Coils"/>
    </source>
</evidence>
<feature type="coiled-coil region" evidence="1">
    <location>
        <begin position="196"/>
        <end position="223"/>
    </location>
</feature>
<evidence type="ECO:0000313" key="3">
    <source>
        <dbReference type="Proteomes" id="UP001595526"/>
    </source>
</evidence>
<name>A0ABV7JGV1_9SPHI</name>
<gene>
    <name evidence="2" type="ORF">ACFOET_06715</name>
</gene>
<protein>
    <recommendedName>
        <fullName evidence="4">Tail fiber domain-containing protein</fullName>
    </recommendedName>
</protein>
<comment type="caution">
    <text evidence="2">The sequence shown here is derived from an EMBL/GenBank/DDBJ whole genome shotgun (WGS) entry which is preliminary data.</text>
</comment>
<dbReference type="Proteomes" id="UP001595526">
    <property type="component" value="Unassembled WGS sequence"/>
</dbReference>
<evidence type="ECO:0000313" key="2">
    <source>
        <dbReference type="EMBL" id="MFC3197299.1"/>
    </source>
</evidence>
<accession>A0ABV7JGV1</accession>
<dbReference type="EMBL" id="JBHRTA010000019">
    <property type="protein sequence ID" value="MFC3197299.1"/>
    <property type="molecule type" value="Genomic_DNA"/>
</dbReference>
<dbReference type="RefSeq" id="WP_379020858.1">
    <property type="nucleotide sequence ID" value="NZ_JBHRTA010000019.1"/>
</dbReference>
<reference evidence="3" key="1">
    <citation type="journal article" date="2019" name="Int. J. Syst. Evol. Microbiol.">
        <title>The Global Catalogue of Microorganisms (GCM) 10K type strain sequencing project: providing services to taxonomists for standard genome sequencing and annotation.</title>
        <authorList>
            <consortium name="The Broad Institute Genomics Platform"/>
            <consortium name="The Broad Institute Genome Sequencing Center for Infectious Disease"/>
            <person name="Wu L."/>
            <person name="Ma J."/>
        </authorList>
    </citation>
    <scope>NUCLEOTIDE SEQUENCE [LARGE SCALE GENOMIC DNA]</scope>
    <source>
        <strain evidence="3">KCTC 52416</strain>
    </source>
</reference>
<organism evidence="2 3">
    <name type="scientific">Parapedobacter deserti</name>
    <dbReference type="NCBI Taxonomy" id="1912957"/>
    <lineage>
        <taxon>Bacteria</taxon>
        <taxon>Pseudomonadati</taxon>
        <taxon>Bacteroidota</taxon>
        <taxon>Sphingobacteriia</taxon>
        <taxon>Sphingobacteriales</taxon>
        <taxon>Sphingobacteriaceae</taxon>
        <taxon>Parapedobacter</taxon>
    </lineage>
</organism>
<keyword evidence="1" id="KW-0175">Coiled coil</keyword>